<proteinExistence type="predicted"/>
<sequence length="191" mass="21465">MFQSLDRQQCALLAATVCEKLYPSYAWFTEIENWGDVTIYQASVELLYGAAATPSAFVSEAQQMLTAFEQVFPDLDDFESLAASFGFDASCALDSALNFLISGGKAHIQNCVQFAFDTLDMYVQEIEGLDPNRADLKEIIENNEYVVQERKRQQELLMLLDSIAVLTPEVVAQLRCRQLTDSPIIEIERLS</sequence>
<organism evidence="1 2">
    <name type="scientific">Hymenobacter citatus</name>
    <dbReference type="NCBI Taxonomy" id="2763506"/>
    <lineage>
        <taxon>Bacteria</taxon>
        <taxon>Pseudomonadati</taxon>
        <taxon>Bacteroidota</taxon>
        <taxon>Cytophagia</taxon>
        <taxon>Cytophagales</taxon>
        <taxon>Hymenobacteraceae</taxon>
        <taxon>Hymenobacter</taxon>
    </lineage>
</organism>
<dbReference type="EMBL" id="JACSCY010000002">
    <property type="protein sequence ID" value="MBC6609772.1"/>
    <property type="molecule type" value="Genomic_DNA"/>
</dbReference>
<evidence type="ECO:0000313" key="1">
    <source>
        <dbReference type="EMBL" id="MBC6609772.1"/>
    </source>
</evidence>
<dbReference type="Proteomes" id="UP000622017">
    <property type="component" value="Unassembled WGS sequence"/>
</dbReference>
<evidence type="ECO:0000313" key="2">
    <source>
        <dbReference type="Proteomes" id="UP000622017"/>
    </source>
</evidence>
<comment type="caution">
    <text evidence="1">The sequence shown here is derived from an EMBL/GenBank/DDBJ whole genome shotgun (WGS) entry which is preliminary data.</text>
</comment>
<accession>A0ABR7MFC2</accession>
<dbReference type="InterPro" id="IPR007338">
    <property type="entry name" value="DUF416"/>
</dbReference>
<gene>
    <name evidence="1" type="ORF">H8B15_02485</name>
</gene>
<protein>
    <submittedName>
        <fullName evidence="1">DUF416 family protein</fullName>
    </submittedName>
</protein>
<dbReference type="Gene3D" id="1.20.1590.10">
    <property type="entry name" value="YP_001051499.1 domain like"/>
    <property type="match status" value="1"/>
</dbReference>
<dbReference type="RefSeq" id="WP_187318087.1">
    <property type="nucleotide sequence ID" value="NZ_JACSCY010000002.1"/>
</dbReference>
<keyword evidence="2" id="KW-1185">Reference proteome</keyword>
<name>A0ABR7MFC2_9BACT</name>
<dbReference type="InterPro" id="IPR023381">
    <property type="entry name" value="YP001051499.1-like_dom_sf"/>
</dbReference>
<reference evidence="1 2" key="1">
    <citation type="submission" date="2020-08" db="EMBL/GenBank/DDBJ databases">
        <title>Hymenobacter sp.</title>
        <authorList>
            <person name="Kim M.K."/>
        </authorList>
    </citation>
    <scope>NUCLEOTIDE SEQUENCE [LARGE SCALE GENOMIC DNA]</scope>
    <source>
        <strain evidence="1 2">BT507</strain>
    </source>
</reference>
<dbReference type="Pfam" id="PF04222">
    <property type="entry name" value="DUF416"/>
    <property type="match status" value="1"/>
</dbReference>